<dbReference type="PANTHER" id="PTHR44167">
    <property type="entry name" value="OVARIAN-SPECIFIC SERINE/THREONINE-PROTEIN KINASE LOK-RELATED"/>
    <property type="match status" value="1"/>
</dbReference>
<sequence length="425" mass="46796">MSAWLSSLWETDGCFVALLPANRTAAVAFSDVHARVKAPKEEMMVSKGSMTLAEALAFYASLGSDNTSGRPSIRQVVDGSSFSSTGTVDDADLASTTIGAFVFSLDKMPARRKLGWYAGLPLSAKFRYDAEKAEADMVLTLNPSHGVSCDHLLFSFLPDSSSFAIRKLRKGSQVAFSGQEITSKEWAAVVTPHATLAVGDLSYHIVWTVPEQHEKVFRSRRDKYTTSELNFELPIQSVSSTESVFFSAIGPQGELVVIKQMIRKDSPSAKDADREIQQYEDIRNRLQHHPNRQFIIQLHDLICSSGRRSFEEVQSADIVNLVISPLARGTFWDILITGKDAVHPYTKTKLFAQSLLGVSALHEVGYVHRDLKPTNIGVVSLSPPRAVVLDIIQAKYIPTDWSKGVECTPGYSGTVGFHAPETERE</sequence>
<dbReference type="Gene3D" id="1.10.510.10">
    <property type="entry name" value="Transferase(Phosphotransferase) domain 1"/>
    <property type="match status" value="1"/>
</dbReference>
<dbReference type="EMBL" id="NAJQ01000372">
    <property type="protein sequence ID" value="TKA70999.1"/>
    <property type="molecule type" value="Genomic_DNA"/>
</dbReference>
<dbReference type="PANTHER" id="PTHR44167:SF30">
    <property type="entry name" value="PHOSPHORYLASE KINASE"/>
    <property type="match status" value="1"/>
</dbReference>
<accession>A0A4V5NFH1</accession>
<dbReference type="PROSITE" id="PS50011">
    <property type="entry name" value="PROTEIN_KINASE_DOM"/>
    <property type="match status" value="1"/>
</dbReference>
<dbReference type="STRING" id="329884.A0A4V5NFH1"/>
<name>A0A4V5NFH1_9PEZI</name>
<dbReference type="InterPro" id="IPR011009">
    <property type="entry name" value="Kinase-like_dom_sf"/>
</dbReference>
<organism evidence="2 3">
    <name type="scientific">Friedmanniomyces simplex</name>
    <dbReference type="NCBI Taxonomy" id="329884"/>
    <lineage>
        <taxon>Eukaryota</taxon>
        <taxon>Fungi</taxon>
        <taxon>Dikarya</taxon>
        <taxon>Ascomycota</taxon>
        <taxon>Pezizomycotina</taxon>
        <taxon>Dothideomycetes</taxon>
        <taxon>Dothideomycetidae</taxon>
        <taxon>Mycosphaerellales</taxon>
        <taxon>Teratosphaeriaceae</taxon>
        <taxon>Friedmanniomyces</taxon>
    </lineage>
</organism>
<dbReference type="GO" id="GO:0005634">
    <property type="term" value="C:nucleus"/>
    <property type="evidence" value="ECO:0007669"/>
    <property type="project" value="TreeGrafter"/>
</dbReference>
<dbReference type="AlphaFoldDB" id="A0A4V5NFH1"/>
<dbReference type="Pfam" id="PF00069">
    <property type="entry name" value="Pkinase"/>
    <property type="match status" value="1"/>
</dbReference>
<dbReference type="SUPFAM" id="SSF56112">
    <property type="entry name" value="Protein kinase-like (PK-like)"/>
    <property type="match status" value="1"/>
</dbReference>
<dbReference type="OrthoDB" id="5979581at2759"/>
<dbReference type="GO" id="GO:0044773">
    <property type="term" value="P:mitotic DNA damage checkpoint signaling"/>
    <property type="evidence" value="ECO:0007669"/>
    <property type="project" value="TreeGrafter"/>
</dbReference>
<comment type="caution">
    <text evidence="2">The sequence shown here is derived from an EMBL/GenBank/DDBJ whole genome shotgun (WGS) entry which is preliminary data.</text>
</comment>
<reference evidence="2 3" key="1">
    <citation type="submission" date="2017-03" db="EMBL/GenBank/DDBJ databases">
        <title>Genomes of endolithic fungi from Antarctica.</title>
        <authorList>
            <person name="Coleine C."/>
            <person name="Masonjones S."/>
            <person name="Stajich J.E."/>
        </authorList>
    </citation>
    <scope>NUCLEOTIDE SEQUENCE [LARGE SCALE GENOMIC DNA]</scope>
    <source>
        <strain evidence="2 3">CCFEE 5184</strain>
    </source>
</reference>
<dbReference type="GO" id="GO:0005524">
    <property type="term" value="F:ATP binding"/>
    <property type="evidence" value="ECO:0007669"/>
    <property type="project" value="InterPro"/>
</dbReference>
<dbReference type="GO" id="GO:0004674">
    <property type="term" value="F:protein serine/threonine kinase activity"/>
    <property type="evidence" value="ECO:0007669"/>
    <property type="project" value="TreeGrafter"/>
</dbReference>
<dbReference type="Proteomes" id="UP000309340">
    <property type="component" value="Unassembled WGS sequence"/>
</dbReference>
<dbReference type="InterPro" id="IPR000719">
    <property type="entry name" value="Prot_kinase_dom"/>
</dbReference>
<evidence type="ECO:0000259" key="1">
    <source>
        <dbReference type="PROSITE" id="PS50011"/>
    </source>
</evidence>
<evidence type="ECO:0000313" key="3">
    <source>
        <dbReference type="Proteomes" id="UP000309340"/>
    </source>
</evidence>
<gene>
    <name evidence="2" type="ORF">B0A55_10765</name>
</gene>
<keyword evidence="3" id="KW-1185">Reference proteome</keyword>
<evidence type="ECO:0000313" key="2">
    <source>
        <dbReference type="EMBL" id="TKA70999.1"/>
    </source>
</evidence>
<protein>
    <recommendedName>
        <fullName evidence="1">Protein kinase domain-containing protein</fullName>
    </recommendedName>
</protein>
<feature type="domain" description="Protein kinase" evidence="1">
    <location>
        <begin position="192"/>
        <end position="425"/>
    </location>
</feature>
<proteinExistence type="predicted"/>